<dbReference type="SUPFAM" id="SSF52058">
    <property type="entry name" value="L domain-like"/>
    <property type="match status" value="1"/>
</dbReference>
<dbReference type="EMBL" id="PDLN01000018">
    <property type="protein sequence ID" value="RDW61337.1"/>
    <property type="molecule type" value="Genomic_DNA"/>
</dbReference>
<dbReference type="PANTHER" id="PTHR48051:SF1">
    <property type="entry name" value="RAS SUPPRESSOR PROTEIN 1"/>
    <property type="match status" value="1"/>
</dbReference>
<name>A0A3D8QHX4_9HELO</name>
<evidence type="ECO:0000256" key="2">
    <source>
        <dbReference type="ARBA" id="ARBA00022737"/>
    </source>
</evidence>
<sequence length="544" mass="60816">MDEEPTLPSFSRSNPIARRLDELAGHPPRKRVRENSPPPFSSDPPLFSSDDDPSADNYTSKRQKRKYRGPWFHQQPASDSPSDSSEQNQQMKGKRTLARQFDSGVWLGSDGTEEDFAEGLEHHGVPSFINPRAPIALSYDHVRKMPTLQESSTAAEDKARQQIGECLDEGTEDIILSSFNLSSISNSTISPLASFTCQPKSSAGVTFESLIPDLRIFLHSNRLTSLPASLFSLERLTLLTLRDNQLDELPPSIGNLPNIKELNVSQNKLRYLPFEILQLVSSAGKLKNARLHPNPFLEPKDLHGQTEQDIQSDLEPVPSPVFGSSQHRQDIRPSTPIHDKDKGHHWSPYWHVAYKRRTQVRFRDITGALMKGPIFPSDSDQDKTRLTPSSNQDLGGNLVPLADENDCAEPPAPRGNQISRAPSLMEVALSACSKTPQLPYLAEYLDNDSPEHLHTLLEQACAKKDSGGSKCTICKRDFIIARTEWIEFWELAKIENRTASAASPLRQMGNERDLVESIVPLIRRGCSWLCVPERGRAPVLCQDQ</sequence>
<keyword evidence="1" id="KW-0433">Leucine-rich repeat</keyword>
<organism evidence="4 5">
    <name type="scientific">Coleophoma crateriformis</name>
    <dbReference type="NCBI Taxonomy" id="565419"/>
    <lineage>
        <taxon>Eukaryota</taxon>
        <taxon>Fungi</taxon>
        <taxon>Dikarya</taxon>
        <taxon>Ascomycota</taxon>
        <taxon>Pezizomycotina</taxon>
        <taxon>Leotiomycetes</taxon>
        <taxon>Helotiales</taxon>
        <taxon>Dermateaceae</taxon>
        <taxon>Coleophoma</taxon>
    </lineage>
</organism>
<dbReference type="AlphaFoldDB" id="A0A3D8QHX4"/>
<feature type="compositionally biased region" description="Low complexity" evidence="3">
    <location>
        <begin position="74"/>
        <end position="90"/>
    </location>
</feature>
<gene>
    <name evidence="4" type="ORF">BP5796_11229</name>
</gene>
<comment type="caution">
    <text evidence="4">The sequence shown here is derived from an EMBL/GenBank/DDBJ whole genome shotgun (WGS) entry which is preliminary data.</text>
</comment>
<evidence type="ECO:0000256" key="1">
    <source>
        <dbReference type="ARBA" id="ARBA00022614"/>
    </source>
</evidence>
<dbReference type="Proteomes" id="UP000256328">
    <property type="component" value="Unassembled WGS sequence"/>
</dbReference>
<keyword evidence="5" id="KW-1185">Reference proteome</keyword>
<reference evidence="4 5" key="1">
    <citation type="journal article" date="2018" name="IMA Fungus">
        <title>IMA Genome-F 9: Draft genome sequence of Annulohypoxylon stygium, Aspergillus mulundensis, Berkeleyomyces basicola (syn. Thielaviopsis basicola), Ceratocystis smalleyi, two Cercospora beticola strains, Coleophoma cylindrospora, Fusarium fracticaudum, Phialophora cf. hyalina, and Morchella septimelata.</title>
        <authorList>
            <person name="Wingfield B.D."/>
            <person name="Bills G.F."/>
            <person name="Dong Y."/>
            <person name="Huang W."/>
            <person name="Nel W.J."/>
            <person name="Swalarsk-Parry B.S."/>
            <person name="Vaghefi N."/>
            <person name="Wilken P.M."/>
            <person name="An Z."/>
            <person name="de Beer Z.W."/>
            <person name="De Vos L."/>
            <person name="Chen L."/>
            <person name="Duong T.A."/>
            <person name="Gao Y."/>
            <person name="Hammerbacher A."/>
            <person name="Kikkert J.R."/>
            <person name="Li Y."/>
            <person name="Li H."/>
            <person name="Li K."/>
            <person name="Li Q."/>
            <person name="Liu X."/>
            <person name="Ma X."/>
            <person name="Naidoo K."/>
            <person name="Pethybridge S.J."/>
            <person name="Sun J."/>
            <person name="Steenkamp E.T."/>
            <person name="van der Nest M.A."/>
            <person name="van Wyk S."/>
            <person name="Wingfield M.J."/>
            <person name="Xiong C."/>
            <person name="Yue Q."/>
            <person name="Zhang X."/>
        </authorList>
    </citation>
    <scope>NUCLEOTIDE SEQUENCE [LARGE SCALE GENOMIC DNA]</scope>
    <source>
        <strain evidence="4 5">BP5796</strain>
    </source>
</reference>
<feature type="region of interest" description="Disordered" evidence="3">
    <location>
        <begin position="373"/>
        <end position="396"/>
    </location>
</feature>
<evidence type="ECO:0000313" key="4">
    <source>
        <dbReference type="EMBL" id="RDW61337.1"/>
    </source>
</evidence>
<accession>A0A3D8QHX4</accession>
<dbReference type="Pfam" id="PF13855">
    <property type="entry name" value="LRR_8"/>
    <property type="match status" value="1"/>
</dbReference>
<dbReference type="InterPro" id="IPR050216">
    <property type="entry name" value="LRR_domain-containing"/>
</dbReference>
<protein>
    <submittedName>
        <fullName evidence="4">Uncharacterized protein</fullName>
    </submittedName>
</protein>
<dbReference type="InterPro" id="IPR032675">
    <property type="entry name" value="LRR_dom_sf"/>
</dbReference>
<keyword evidence="2" id="KW-0677">Repeat</keyword>
<dbReference type="OrthoDB" id="1517790at2759"/>
<proteinExistence type="predicted"/>
<dbReference type="InterPro" id="IPR003591">
    <property type="entry name" value="Leu-rich_rpt_typical-subtyp"/>
</dbReference>
<dbReference type="SMART" id="SM00369">
    <property type="entry name" value="LRR_TYP"/>
    <property type="match status" value="2"/>
</dbReference>
<dbReference type="PANTHER" id="PTHR48051">
    <property type="match status" value="1"/>
</dbReference>
<evidence type="ECO:0000313" key="5">
    <source>
        <dbReference type="Proteomes" id="UP000256328"/>
    </source>
</evidence>
<dbReference type="GO" id="GO:0005737">
    <property type="term" value="C:cytoplasm"/>
    <property type="evidence" value="ECO:0007669"/>
    <property type="project" value="TreeGrafter"/>
</dbReference>
<evidence type="ECO:0000256" key="3">
    <source>
        <dbReference type="SAM" id="MobiDB-lite"/>
    </source>
</evidence>
<feature type="region of interest" description="Disordered" evidence="3">
    <location>
        <begin position="321"/>
        <end position="342"/>
    </location>
</feature>
<feature type="region of interest" description="Disordered" evidence="3">
    <location>
        <begin position="1"/>
        <end position="96"/>
    </location>
</feature>
<feature type="compositionally biased region" description="Basic and acidic residues" evidence="3">
    <location>
        <begin position="327"/>
        <end position="342"/>
    </location>
</feature>
<dbReference type="InterPro" id="IPR001611">
    <property type="entry name" value="Leu-rich_rpt"/>
</dbReference>
<dbReference type="Gene3D" id="3.80.10.10">
    <property type="entry name" value="Ribonuclease Inhibitor"/>
    <property type="match status" value="1"/>
</dbReference>